<dbReference type="AlphaFoldDB" id="A0A068WU51"/>
<proteinExistence type="predicted"/>
<feature type="compositionally biased region" description="Low complexity" evidence="1">
    <location>
        <begin position="58"/>
        <end position="71"/>
    </location>
</feature>
<evidence type="ECO:0000313" key="3">
    <source>
        <dbReference type="Proteomes" id="UP000492820"/>
    </source>
</evidence>
<protein>
    <submittedName>
        <fullName evidence="4">Secreted protein</fullName>
    </submittedName>
</protein>
<name>A0A068WU51_ECHGR</name>
<sequence length="95" mass="10345">MAVSGLTKPSTSSLSDFPILLTLARAFSYTCTNNKAAPIHLLDTSSHNRRREPAHHLMSSSSGTKGMTSTTSHFPPTTALGICRHITSYLHRLLH</sequence>
<dbReference type="EMBL" id="LK028590">
    <property type="protein sequence ID" value="CDS23304.1"/>
    <property type="molecule type" value="Genomic_DNA"/>
</dbReference>
<gene>
    <name evidence="2" type="ORF">EgrG_002038300</name>
</gene>
<dbReference type="Proteomes" id="UP000492820">
    <property type="component" value="Unassembled WGS sequence"/>
</dbReference>
<feature type="region of interest" description="Disordered" evidence="1">
    <location>
        <begin position="44"/>
        <end position="71"/>
    </location>
</feature>
<accession>A0A068WU51</accession>
<organism evidence="2">
    <name type="scientific">Echinococcus granulosus</name>
    <name type="common">Hydatid tapeworm</name>
    <dbReference type="NCBI Taxonomy" id="6210"/>
    <lineage>
        <taxon>Eukaryota</taxon>
        <taxon>Metazoa</taxon>
        <taxon>Spiralia</taxon>
        <taxon>Lophotrochozoa</taxon>
        <taxon>Platyhelminthes</taxon>
        <taxon>Cestoda</taxon>
        <taxon>Eucestoda</taxon>
        <taxon>Cyclophyllidea</taxon>
        <taxon>Taeniidae</taxon>
        <taxon>Echinococcus</taxon>
        <taxon>Echinococcus granulosus group</taxon>
    </lineage>
</organism>
<evidence type="ECO:0000256" key="1">
    <source>
        <dbReference type="SAM" id="MobiDB-lite"/>
    </source>
</evidence>
<reference evidence="2" key="2">
    <citation type="submission" date="2014-06" db="EMBL/GenBank/DDBJ databases">
        <authorList>
            <person name="Aslett M."/>
        </authorList>
    </citation>
    <scope>NUCLEOTIDE SEQUENCE</scope>
</reference>
<evidence type="ECO:0000313" key="2">
    <source>
        <dbReference type="EMBL" id="CDS23304.1"/>
    </source>
</evidence>
<dbReference type="WBParaSite" id="EgrG_002038300">
    <property type="protein sequence ID" value="EgrG_002038300"/>
    <property type="gene ID" value="EgrG_002038300"/>
</dbReference>
<reference evidence="4" key="3">
    <citation type="submission" date="2020-10" db="UniProtKB">
        <authorList>
            <consortium name="WormBaseParasite"/>
        </authorList>
    </citation>
    <scope>IDENTIFICATION</scope>
</reference>
<evidence type="ECO:0000313" key="4">
    <source>
        <dbReference type="WBParaSite" id="EgrG_002038300"/>
    </source>
</evidence>
<reference evidence="2 3" key="1">
    <citation type="journal article" date="2013" name="Nature">
        <title>The genomes of four tapeworm species reveal adaptations to parasitism.</title>
        <authorList>
            <person name="Tsai I.J."/>
            <person name="Zarowiecki M."/>
            <person name="Holroyd N."/>
            <person name="Garciarrubio A."/>
            <person name="Sanchez-Flores A."/>
            <person name="Brooks K.L."/>
            <person name="Tracey A."/>
            <person name="Bobes R.J."/>
            <person name="Fragoso G."/>
            <person name="Sciutto E."/>
            <person name="Aslett M."/>
            <person name="Beasley H."/>
            <person name="Bennett H.M."/>
            <person name="Cai J."/>
            <person name="Camicia F."/>
            <person name="Clark R."/>
            <person name="Cucher M."/>
            <person name="De Silva N."/>
            <person name="Day T.A."/>
            <person name="Deplazes P."/>
            <person name="Estrada K."/>
            <person name="Fernandez C."/>
            <person name="Holland P.W."/>
            <person name="Hou J."/>
            <person name="Hu S."/>
            <person name="Huckvale T."/>
            <person name="Hung S.S."/>
            <person name="Kamenetzky L."/>
            <person name="Keane J.A."/>
            <person name="Kiss F."/>
            <person name="Koziol U."/>
            <person name="Lambert O."/>
            <person name="Liu K."/>
            <person name="Luo X."/>
            <person name="Luo Y."/>
            <person name="Macchiaroli N."/>
            <person name="Nichol S."/>
            <person name="Paps J."/>
            <person name="Parkinson J."/>
            <person name="Pouchkina-Stantcheva N."/>
            <person name="Riddiford N."/>
            <person name="Rosenzvit M."/>
            <person name="Salinas G."/>
            <person name="Wasmuth J.D."/>
            <person name="Zamanian M."/>
            <person name="Zheng Y."/>
            <person name="Cai X."/>
            <person name="Soberon X."/>
            <person name="Olson P.D."/>
            <person name="Laclette J.P."/>
            <person name="Brehm K."/>
            <person name="Berriman M."/>
            <person name="Garciarrubio A."/>
            <person name="Bobes R.J."/>
            <person name="Fragoso G."/>
            <person name="Sanchez-Flores A."/>
            <person name="Estrada K."/>
            <person name="Cevallos M.A."/>
            <person name="Morett E."/>
            <person name="Gonzalez V."/>
            <person name="Portillo T."/>
            <person name="Ochoa-Leyva A."/>
            <person name="Jose M.V."/>
            <person name="Sciutto E."/>
            <person name="Landa A."/>
            <person name="Jimenez L."/>
            <person name="Valdes V."/>
            <person name="Carrero J.C."/>
            <person name="Larralde C."/>
            <person name="Morales-Montor J."/>
            <person name="Limon-Lason J."/>
            <person name="Soberon X."/>
            <person name="Laclette J.P."/>
        </authorList>
    </citation>
    <scope>NUCLEOTIDE SEQUENCE [LARGE SCALE GENOMIC DNA]</scope>
</reference>